<name>A0A4Y3QWZ4_STRCI</name>
<dbReference type="AlphaFoldDB" id="A0A4Y3QWZ4"/>
<proteinExistence type="predicted"/>
<dbReference type="InterPro" id="IPR019587">
    <property type="entry name" value="Polyketide_cyclase/dehydratase"/>
</dbReference>
<reference evidence="1 2" key="1">
    <citation type="submission" date="2019-06" db="EMBL/GenBank/DDBJ databases">
        <title>Whole genome shotgun sequence of Streptomyces cacaoi subsp. cacaoi NBRC 12748.</title>
        <authorList>
            <person name="Hosoyama A."/>
            <person name="Uohara A."/>
            <person name="Ohji S."/>
            <person name="Ichikawa N."/>
        </authorList>
    </citation>
    <scope>NUCLEOTIDE SEQUENCE [LARGE SCALE GENOMIC DNA]</scope>
    <source>
        <strain evidence="1 2">NBRC 12748</strain>
    </source>
</reference>
<sequence>MAVRHRLIRKPPEDVWAVLADVERYGDWVVGASQAETGEGTWPEPGAALRYRIKLGPFALHNQTVVRRSEPDTVLELEVFSGPLGTARIAMELRPWGEDTLLIFDEHPLRGAGGVLHNGLLDAAQQVRHRAMLRRLARVCEDGEPPAHHLLPPWPRHRRV</sequence>
<evidence type="ECO:0000313" key="2">
    <source>
        <dbReference type="Proteomes" id="UP000319210"/>
    </source>
</evidence>
<dbReference type="EMBL" id="BJMM01000009">
    <property type="protein sequence ID" value="GEB49761.1"/>
    <property type="molecule type" value="Genomic_DNA"/>
</dbReference>
<dbReference type="Pfam" id="PF10604">
    <property type="entry name" value="Polyketide_cyc2"/>
    <property type="match status" value="1"/>
</dbReference>
<dbReference type="InterPro" id="IPR023393">
    <property type="entry name" value="START-like_dom_sf"/>
</dbReference>
<gene>
    <name evidence="1" type="ORF">SCA03_23120</name>
</gene>
<organism evidence="1 2">
    <name type="scientific">Streptomyces cacaoi</name>
    <dbReference type="NCBI Taxonomy" id="1898"/>
    <lineage>
        <taxon>Bacteria</taxon>
        <taxon>Bacillati</taxon>
        <taxon>Actinomycetota</taxon>
        <taxon>Actinomycetes</taxon>
        <taxon>Kitasatosporales</taxon>
        <taxon>Streptomycetaceae</taxon>
        <taxon>Streptomyces</taxon>
    </lineage>
</organism>
<keyword evidence="2" id="KW-1185">Reference proteome</keyword>
<protein>
    <submittedName>
        <fullName evidence="1">Polyketide cyclase</fullName>
    </submittedName>
</protein>
<accession>A0A4Y3QWZ4</accession>
<evidence type="ECO:0000313" key="1">
    <source>
        <dbReference type="EMBL" id="GEB49761.1"/>
    </source>
</evidence>
<dbReference type="Gene3D" id="3.30.530.20">
    <property type="match status" value="1"/>
</dbReference>
<dbReference type="OrthoDB" id="4483486at2"/>
<dbReference type="RefSeq" id="WP_086818402.1">
    <property type="nucleotide sequence ID" value="NZ_BJMM01000009.1"/>
</dbReference>
<comment type="caution">
    <text evidence="1">The sequence shown here is derived from an EMBL/GenBank/DDBJ whole genome shotgun (WGS) entry which is preliminary data.</text>
</comment>
<dbReference type="CDD" id="cd07812">
    <property type="entry name" value="SRPBCC"/>
    <property type="match status" value="1"/>
</dbReference>
<dbReference type="SUPFAM" id="SSF55961">
    <property type="entry name" value="Bet v1-like"/>
    <property type="match status" value="1"/>
</dbReference>
<dbReference type="Proteomes" id="UP000319210">
    <property type="component" value="Unassembled WGS sequence"/>
</dbReference>